<name>A0AAD5RRH6_9PEZI</name>
<sequence length="340" mass="37814">MAPIIPRMHLFEIDDQPWFPPFLRRIVQETLCRAWLTPPPITSPACAADIAAGVLIKNIGPSEATLYTFVDFCAGGGGPTPRIERTLNAHAAKSGLPRADFVLTDLYPHVDAWERASRRSEGGCLRYVREPIDASAVDKGVMDMLLSRSATKHEAENGSSSTGIADGTAERRRRRGGGGAGSIRLADQDRGSKGVFRIFNLAFHHMNDQLAKDILKNCVQTDTPFAIFELQDRSWRSVIACLLLGLGMFPGAPYYAWKWRSPATLIFTWLIPILPFVIVFDGLVSSLRTRTPEEVEALLKGCGAEGGTEGWKVRSGRERFLWPVGWMNWVVCMKEENERR</sequence>
<dbReference type="AlphaFoldDB" id="A0AAD5RRH6"/>
<reference evidence="3" key="1">
    <citation type="submission" date="2022-07" db="EMBL/GenBank/DDBJ databases">
        <title>Draft genome sequence of Zalerion maritima ATCC 34329, a (micro)plastics degrading marine fungus.</title>
        <authorList>
            <person name="Paco A."/>
            <person name="Goncalves M.F.M."/>
            <person name="Rocha-Santos T.A.P."/>
            <person name="Alves A."/>
        </authorList>
    </citation>
    <scope>NUCLEOTIDE SEQUENCE</scope>
    <source>
        <strain evidence="3">ATCC 34329</strain>
    </source>
</reference>
<evidence type="ECO:0000256" key="2">
    <source>
        <dbReference type="SAM" id="Phobius"/>
    </source>
</evidence>
<evidence type="ECO:0000256" key="1">
    <source>
        <dbReference type="SAM" id="MobiDB-lite"/>
    </source>
</evidence>
<gene>
    <name evidence="3" type="ORF">MKZ38_001666</name>
</gene>
<protein>
    <submittedName>
        <fullName evidence="3">Uncharacterized protein</fullName>
    </submittedName>
</protein>
<feature type="transmembrane region" description="Helical" evidence="2">
    <location>
        <begin position="238"/>
        <end position="257"/>
    </location>
</feature>
<feature type="region of interest" description="Disordered" evidence="1">
    <location>
        <begin position="150"/>
        <end position="186"/>
    </location>
</feature>
<keyword evidence="2" id="KW-0812">Transmembrane</keyword>
<comment type="caution">
    <text evidence="3">The sequence shown here is derived from an EMBL/GenBank/DDBJ whole genome shotgun (WGS) entry which is preliminary data.</text>
</comment>
<dbReference type="EMBL" id="JAKWBI020000146">
    <property type="protein sequence ID" value="KAJ2901587.1"/>
    <property type="molecule type" value="Genomic_DNA"/>
</dbReference>
<keyword evidence="2" id="KW-0472">Membrane</keyword>
<keyword evidence="2" id="KW-1133">Transmembrane helix</keyword>
<feature type="transmembrane region" description="Helical" evidence="2">
    <location>
        <begin position="263"/>
        <end position="284"/>
    </location>
</feature>
<dbReference type="Proteomes" id="UP001201980">
    <property type="component" value="Unassembled WGS sequence"/>
</dbReference>
<keyword evidence="4" id="KW-1185">Reference proteome</keyword>
<accession>A0AAD5RRH6</accession>
<organism evidence="3 4">
    <name type="scientific">Zalerion maritima</name>
    <dbReference type="NCBI Taxonomy" id="339359"/>
    <lineage>
        <taxon>Eukaryota</taxon>
        <taxon>Fungi</taxon>
        <taxon>Dikarya</taxon>
        <taxon>Ascomycota</taxon>
        <taxon>Pezizomycotina</taxon>
        <taxon>Sordariomycetes</taxon>
        <taxon>Lulworthiomycetidae</taxon>
        <taxon>Lulworthiales</taxon>
        <taxon>Lulworthiaceae</taxon>
        <taxon>Zalerion</taxon>
    </lineage>
</organism>
<evidence type="ECO:0000313" key="4">
    <source>
        <dbReference type="Proteomes" id="UP001201980"/>
    </source>
</evidence>
<evidence type="ECO:0000313" key="3">
    <source>
        <dbReference type="EMBL" id="KAJ2901587.1"/>
    </source>
</evidence>
<proteinExistence type="predicted"/>